<evidence type="ECO:0008006" key="4">
    <source>
        <dbReference type="Google" id="ProtNLM"/>
    </source>
</evidence>
<sequence>MASKRRNMFHKNKTQETTEEGKKVNGAAIRTNSLGSGTPPIERKSKLSAFGRLFKPWKWKRKKKSEKFEAASRSKCFPIAAYFPLRLYAYTYRLGFCVPDTKSVVFCFEFVGPNRFLPNAIFSGAVWVVYAEDDD</sequence>
<dbReference type="PANTHER" id="PTHR12751">
    <property type="entry name" value="PHOSPHATASE AND ACTIN REGULATOR PHACTR"/>
    <property type="match status" value="1"/>
</dbReference>
<protein>
    <recommendedName>
        <fullName evidence="4">Phosphatase and actin regulator 1</fullName>
    </recommendedName>
</protein>
<feature type="compositionally biased region" description="Basic and acidic residues" evidence="1">
    <location>
        <begin position="13"/>
        <end position="23"/>
    </location>
</feature>
<dbReference type="Proteomes" id="UP001558652">
    <property type="component" value="Unassembled WGS sequence"/>
</dbReference>
<comment type="caution">
    <text evidence="2">The sequence shown here is derived from an EMBL/GenBank/DDBJ whole genome shotgun (WGS) entry which is preliminary data.</text>
</comment>
<evidence type="ECO:0000313" key="3">
    <source>
        <dbReference type="Proteomes" id="UP001558652"/>
    </source>
</evidence>
<organism evidence="2 3">
    <name type="scientific">Ranatra chinensis</name>
    <dbReference type="NCBI Taxonomy" id="642074"/>
    <lineage>
        <taxon>Eukaryota</taxon>
        <taxon>Metazoa</taxon>
        <taxon>Ecdysozoa</taxon>
        <taxon>Arthropoda</taxon>
        <taxon>Hexapoda</taxon>
        <taxon>Insecta</taxon>
        <taxon>Pterygota</taxon>
        <taxon>Neoptera</taxon>
        <taxon>Paraneoptera</taxon>
        <taxon>Hemiptera</taxon>
        <taxon>Heteroptera</taxon>
        <taxon>Panheteroptera</taxon>
        <taxon>Nepomorpha</taxon>
        <taxon>Nepidae</taxon>
        <taxon>Ranatrinae</taxon>
        <taxon>Ranatra</taxon>
    </lineage>
</organism>
<accession>A0ABD0YXM2</accession>
<dbReference type="AlphaFoldDB" id="A0ABD0YXM2"/>
<dbReference type="PANTHER" id="PTHR12751:SF18">
    <property type="entry name" value="PHOSPHATASE AND ACTIN REGULATOR 1"/>
    <property type="match status" value="1"/>
</dbReference>
<proteinExistence type="predicted"/>
<feature type="compositionally biased region" description="Basic residues" evidence="1">
    <location>
        <begin position="1"/>
        <end position="12"/>
    </location>
</feature>
<name>A0ABD0YXM2_9HEMI</name>
<gene>
    <name evidence="2" type="ORF">AAG570_000624</name>
</gene>
<reference evidence="2 3" key="1">
    <citation type="submission" date="2024-07" db="EMBL/GenBank/DDBJ databases">
        <title>Chromosome-level genome assembly of the water stick insect Ranatra chinensis (Heteroptera: Nepidae).</title>
        <authorList>
            <person name="Liu X."/>
        </authorList>
    </citation>
    <scope>NUCLEOTIDE SEQUENCE [LARGE SCALE GENOMIC DNA]</scope>
    <source>
        <strain evidence="2">Cailab_2021Rc</strain>
        <tissue evidence="2">Muscle</tissue>
    </source>
</reference>
<evidence type="ECO:0000256" key="1">
    <source>
        <dbReference type="SAM" id="MobiDB-lite"/>
    </source>
</evidence>
<evidence type="ECO:0000313" key="2">
    <source>
        <dbReference type="EMBL" id="KAL1140694.1"/>
    </source>
</evidence>
<feature type="region of interest" description="Disordered" evidence="1">
    <location>
        <begin position="1"/>
        <end position="43"/>
    </location>
</feature>
<keyword evidence="3" id="KW-1185">Reference proteome</keyword>
<dbReference type="EMBL" id="JBFDAA010000001">
    <property type="protein sequence ID" value="KAL1140694.1"/>
    <property type="molecule type" value="Genomic_DNA"/>
</dbReference>